<reference evidence="1 2" key="1">
    <citation type="submission" date="2020-07" db="EMBL/GenBank/DDBJ databases">
        <title>Description of Kordia aestuariivivens sp. nov., isolated from a tidal flat.</title>
        <authorList>
            <person name="Park S."/>
            <person name="Yoon J.-H."/>
        </authorList>
    </citation>
    <scope>NUCLEOTIDE SEQUENCE [LARGE SCALE GENOMIC DNA]</scope>
    <source>
        <strain evidence="1 2">YSTF-M3</strain>
    </source>
</reference>
<protein>
    <submittedName>
        <fullName evidence="1">DUF4292 domain-containing protein</fullName>
    </submittedName>
</protein>
<dbReference type="Proteomes" id="UP000619238">
    <property type="component" value="Unassembled WGS sequence"/>
</dbReference>
<keyword evidence="2" id="KW-1185">Reference proteome</keyword>
<organism evidence="1 2">
    <name type="scientific">Kordia aestuariivivens</name>
    <dbReference type="NCBI Taxonomy" id="2759037"/>
    <lineage>
        <taxon>Bacteria</taxon>
        <taxon>Pseudomonadati</taxon>
        <taxon>Bacteroidota</taxon>
        <taxon>Flavobacteriia</taxon>
        <taxon>Flavobacteriales</taxon>
        <taxon>Flavobacteriaceae</taxon>
        <taxon>Kordia</taxon>
    </lineage>
</organism>
<gene>
    <name evidence="1" type="ORF">H2O64_11425</name>
</gene>
<proteinExistence type="predicted"/>
<accession>A0ABR7QA48</accession>
<dbReference type="EMBL" id="JACGWS010000006">
    <property type="protein sequence ID" value="MBC8755288.1"/>
    <property type="molecule type" value="Genomic_DNA"/>
</dbReference>
<dbReference type="InterPro" id="IPR025634">
    <property type="entry name" value="DUF4292"/>
</dbReference>
<dbReference type="Pfam" id="PF14125">
    <property type="entry name" value="DUF4292"/>
    <property type="match status" value="1"/>
</dbReference>
<sequence length="232" mass="27250">MVTSSGEVANLSTKNIIKNHYRNTLKFKTIRGKLKVMFDDGKRQESFTLSLRMKKDEAIWLSATLSLVKVYITPQKVSFYNKLDNTYFEGDFSLISKFLGTELDFEKVQNLLIGNALFDLKNERFNSVIQNKNYALTPKRDFELFKRLFLLDPFHFKVKQQRLEQSGKNRLLTIDYPAYQEITGQAFPKNVEIKAEEVNKKTTIQIEYRKITFNENVRFPFKIPSGYKEIKI</sequence>
<evidence type="ECO:0000313" key="2">
    <source>
        <dbReference type="Proteomes" id="UP000619238"/>
    </source>
</evidence>
<comment type="caution">
    <text evidence="1">The sequence shown here is derived from an EMBL/GenBank/DDBJ whole genome shotgun (WGS) entry which is preliminary data.</text>
</comment>
<dbReference type="Gene3D" id="2.50.20.10">
    <property type="entry name" value="Lipoprotein localisation LolA/LolB/LppX"/>
    <property type="match status" value="1"/>
</dbReference>
<name>A0ABR7QA48_9FLAO</name>
<evidence type="ECO:0000313" key="1">
    <source>
        <dbReference type="EMBL" id="MBC8755288.1"/>
    </source>
</evidence>